<dbReference type="EMBL" id="CP097505">
    <property type="protein sequence ID" value="URD92333.1"/>
    <property type="molecule type" value="Genomic_DNA"/>
</dbReference>
<organism evidence="1 2">
    <name type="scientific">Musa troglodytarum</name>
    <name type="common">fe'i banana</name>
    <dbReference type="NCBI Taxonomy" id="320322"/>
    <lineage>
        <taxon>Eukaryota</taxon>
        <taxon>Viridiplantae</taxon>
        <taxon>Streptophyta</taxon>
        <taxon>Embryophyta</taxon>
        <taxon>Tracheophyta</taxon>
        <taxon>Spermatophyta</taxon>
        <taxon>Magnoliopsida</taxon>
        <taxon>Liliopsida</taxon>
        <taxon>Zingiberales</taxon>
        <taxon>Musaceae</taxon>
        <taxon>Musa</taxon>
    </lineage>
</organism>
<protein>
    <submittedName>
        <fullName evidence="1">Uncharacterized protein</fullName>
    </submittedName>
</protein>
<evidence type="ECO:0000313" key="1">
    <source>
        <dbReference type="EMBL" id="URD92333.1"/>
    </source>
</evidence>
<reference evidence="1" key="1">
    <citation type="submission" date="2022-05" db="EMBL/GenBank/DDBJ databases">
        <title>The Musa troglodytarum L. genome provides insights into the mechanism of non-climacteric behaviour and enrichment of carotenoids.</title>
        <authorList>
            <person name="Wang J."/>
        </authorList>
    </citation>
    <scope>NUCLEOTIDE SEQUENCE</scope>
    <source>
        <tissue evidence="1">Leaf</tissue>
    </source>
</reference>
<proteinExistence type="predicted"/>
<accession>A0A9E7FBA9</accession>
<gene>
    <name evidence="1" type="ORF">MUK42_19866</name>
</gene>
<keyword evidence="2" id="KW-1185">Reference proteome</keyword>
<dbReference type="OrthoDB" id="10346288at2759"/>
<dbReference type="AlphaFoldDB" id="A0A9E7FBA9"/>
<dbReference type="Proteomes" id="UP001055439">
    <property type="component" value="Chromosome 3"/>
</dbReference>
<sequence length="71" mass="7899">MCSCRKDATDTTLVRSSHSHLNPDVKSVTGLMEDEEMELGKAVSIISNLKLWIIEVSTFNVTARWTSTTNV</sequence>
<name>A0A9E7FBA9_9LILI</name>
<evidence type="ECO:0000313" key="2">
    <source>
        <dbReference type="Proteomes" id="UP001055439"/>
    </source>
</evidence>